<dbReference type="AlphaFoldDB" id="A0A917NZL8"/>
<reference evidence="2" key="2">
    <citation type="submission" date="2020-09" db="EMBL/GenBank/DDBJ databases">
        <authorList>
            <person name="Sun Q."/>
            <person name="Ohkuma M."/>
        </authorList>
    </citation>
    <scope>NUCLEOTIDE SEQUENCE</scope>
    <source>
        <strain evidence="2">JCM 3086</strain>
    </source>
</reference>
<evidence type="ECO:0000259" key="1">
    <source>
        <dbReference type="Pfam" id="PF02900"/>
    </source>
</evidence>
<dbReference type="InterPro" id="IPR004183">
    <property type="entry name" value="Xdiol_dOase_suB"/>
</dbReference>
<evidence type="ECO:0000313" key="3">
    <source>
        <dbReference type="Proteomes" id="UP000657574"/>
    </source>
</evidence>
<dbReference type="Pfam" id="PF02900">
    <property type="entry name" value="LigB"/>
    <property type="match status" value="1"/>
</dbReference>
<dbReference type="Proteomes" id="UP000657574">
    <property type="component" value="Unassembled WGS sequence"/>
</dbReference>
<proteinExistence type="predicted"/>
<dbReference type="GO" id="GO:0016702">
    <property type="term" value="F:oxidoreductase activity, acting on single donors with incorporation of molecular oxygen, incorporation of two atoms of oxygen"/>
    <property type="evidence" value="ECO:0007669"/>
    <property type="project" value="UniProtKB-ARBA"/>
</dbReference>
<gene>
    <name evidence="2" type="ORF">GCM10010121_058700</name>
</gene>
<dbReference type="SUPFAM" id="SSF53213">
    <property type="entry name" value="LigB-like"/>
    <property type="match status" value="1"/>
</dbReference>
<organism evidence="2 3">
    <name type="scientific">Streptomyces brasiliensis</name>
    <dbReference type="NCBI Taxonomy" id="1954"/>
    <lineage>
        <taxon>Bacteria</taxon>
        <taxon>Bacillati</taxon>
        <taxon>Actinomycetota</taxon>
        <taxon>Actinomycetes</taxon>
        <taxon>Kitasatosporales</taxon>
        <taxon>Streptomycetaceae</taxon>
        <taxon>Streptomyces</taxon>
    </lineage>
</organism>
<dbReference type="RefSeq" id="WP_189314290.1">
    <property type="nucleotide sequence ID" value="NZ_BMQA01000024.1"/>
</dbReference>
<reference evidence="2" key="1">
    <citation type="journal article" date="2014" name="Int. J. Syst. Evol. Microbiol.">
        <title>Complete genome sequence of Corynebacterium casei LMG S-19264T (=DSM 44701T), isolated from a smear-ripened cheese.</title>
        <authorList>
            <consortium name="US DOE Joint Genome Institute (JGI-PGF)"/>
            <person name="Walter F."/>
            <person name="Albersmeier A."/>
            <person name="Kalinowski J."/>
            <person name="Ruckert C."/>
        </authorList>
    </citation>
    <scope>NUCLEOTIDE SEQUENCE</scope>
    <source>
        <strain evidence="2">JCM 3086</strain>
    </source>
</reference>
<sequence>MALLVGGAGVSHSPQLSIEPGGWRAHGDLEQGRLAELGLPPTDRTADELAGELDERVITARHEACQRALEATRRELLAMRPDILVVIGDDQRELFLDDIMPALSIFWGTSLDDRPPGMTAYPSTMESAYRYYHAEQEDTYRTEPGLGLHLVERLVESGVDAAQFTEQPAGRTLGHAFTFIYRRLFEGLPRLPLVPIMLNTYYPPNQPTPRRCVEIGRALRAAIDSWPSDKRVALIASGGLTHPIIDEKLDRRLLEALERHDCDDLAQLPAEGLTEGSSEIRNWIAVGAALHGIPGRTVDYIPAYRSAAGSGCGMGFFAWNGDGS</sequence>
<dbReference type="Gene3D" id="3.40.830.10">
    <property type="entry name" value="LigB-like"/>
    <property type="match status" value="1"/>
</dbReference>
<dbReference type="GO" id="GO:0008198">
    <property type="term" value="F:ferrous iron binding"/>
    <property type="evidence" value="ECO:0007669"/>
    <property type="project" value="InterPro"/>
</dbReference>
<feature type="domain" description="Extradiol ring-cleavage dioxygenase class III enzyme subunit B" evidence="1">
    <location>
        <begin position="67"/>
        <end position="292"/>
    </location>
</feature>
<protein>
    <recommendedName>
        <fullName evidence="1">Extradiol ring-cleavage dioxygenase class III enzyme subunit B domain-containing protein</fullName>
    </recommendedName>
</protein>
<keyword evidence="3" id="KW-1185">Reference proteome</keyword>
<evidence type="ECO:0000313" key="2">
    <source>
        <dbReference type="EMBL" id="GGJ39862.1"/>
    </source>
</evidence>
<comment type="caution">
    <text evidence="2">The sequence shown here is derived from an EMBL/GenBank/DDBJ whole genome shotgun (WGS) entry which is preliminary data.</text>
</comment>
<dbReference type="EMBL" id="BMQA01000024">
    <property type="protein sequence ID" value="GGJ39862.1"/>
    <property type="molecule type" value="Genomic_DNA"/>
</dbReference>
<accession>A0A917NZL8</accession>
<name>A0A917NZL8_9ACTN</name>